<name>A0ABS8WWK0_DATST</name>
<reference evidence="2 3" key="1">
    <citation type="journal article" date="2021" name="BMC Genomics">
        <title>Datura genome reveals duplications of psychoactive alkaloid biosynthetic genes and high mutation rate following tissue culture.</title>
        <authorList>
            <person name="Rajewski A."/>
            <person name="Carter-House D."/>
            <person name="Stajich J."/>
            <person name="Litt A."/>
        </authorList>
    </citation>
    <scope>NUCLEOTIDE SEQUENCE [LARGE SCALE GENOMIC DNA]</scope>
    <source>
        <strain evidence="2">AR-01</strain>
    </source>
</reference>
<feature type="compositionally biased region" description="Basic and acidic residues" evidence="1">
    <location>
        <begin position="33"/>
        <end position="44"/>
    </location>
</feature>
<feature type="region of interest" description="Disordered" evidence="1">
    <location>
        <begin position="1"/>
        <end position="64"/>
    </location>
</feature>
<proteinExistence type="predicted"/>
<feature type="compositionally biased region" description="Low complexity" evidence="1">
    <location>
        <begin position="7"/>
        <end position="19"/>
    </location>
</feature>
<gene>
    <name evidence="2" type="ORF">HAX54_006250</name>
</gene>
<accession>A0ABS8WWK0</accession>
<organism evidence="2 3">
    <name type="scientific">Datura stramonium</name>
    <name type="common">Jimsonweed</name>
    <name type="synonym">Common thornapple</name>
    <dbReference type="NCBI Taxonomy" id="4076"/>
    <lineage>
        <taxon>Eukaryota</taxon>
        <taxon>Viridiplantae</taxon>
        <taxon>Streptophyta</taxon>
        <taxon>Embryophyta</taxon>
        <taxon>Tracheophyta</taxon>
        <taxon>Spermatophyta</taxon>
        <taxon>Magnoliopsida</taxon>
        <taxon>eudicotyledons</taxon>
        <taxon>Gunneridae</taxon>
        <taxon>Pentapetalae</taxon>
        <taxon>asterids</taxon>
        <taxon>lamiids</taxon>
        <taxon>Solanales</taxon>
        <taxon>Solanaceae</taxon>
        <taxon>Solanoideae</taxon>
        <taxon>Datureae</taxon>
        <taxon>Datura</taxon>
    </lineage>
</organism>
<feature type="non-terminal residue" evidence="2">
    <location>
        <position position="1"/>
    </location>
</feature>
<dbReference type="Proteomes" id="UP000823775">
    <property type="component" value="Unassembled WGS sequence"/>
</dbReference>
<comment type="caution">
    <text evidence="2">The sequence shown here is derived from an EMBL/GenBank/DDBJ whole genome shotgun (WGS) entry which is preliminary data.</text>
</comment>
<evidence type="ECO:0000313" key="2">
    <source>
        <dbReference type="EMBL" id="MCE3216360.1"/>
    </source>
</evidence>
<protein>
    <submittedName>
        <fullName evidence="2">Uncharacterized protein</fullName>
    </submittedName>
</protein>
<sequence length="64" mass="6886">FDEGDESSTNGSSSDSFGSDSDEESENDATISPKEENDPMRGDEGLTTTGRGLLKRGIIDEMRI</sequence>
<keyword evidence="3" id="KW-1185">Reference proteome</keyword>
<evidence type="ECO:0000256" key="1">
    <source>
        <dbReference type="SAM" id="MobiDB-lite"/>
    </source>
</evidence>
<evidence type="ECO:0000313" key="3">
    <source>
        <dbReference type="Proteomes" id="UP000823775"/>
    </source>
</evidence>
<feature type="non-terminal residue" evidence="2">
    <location>
        <position position="64"/>
    </location>
</feature>
<dbReference type="EMBL" id="JACEIK010013107">
    <property type="protein sequence ID" value="MCE3216360.1"/>
    <property type="molecule type" value="Genomic_DNA"/>
</dbReference>